<dbReference type="AlphaFoldDB" id="A0A833V886"/>
<feature type="region of interest" description="Disordered" evidence="3">
    <location>
        <begin position="1"/>
        <end position="22"/>
    </location>
</feature>
<proteinExistence type="predicted"/>
<accession>A0A833V886</accession>
<feature type="domain" description="ELYS-like" evidence="4">
    <location>
        <begin position="324"/>
        <end position="581"/>
    </location>
</feature>
<keyword evidence="2" id="KW-0539">Nucleus</keyword>
<reference evidence="5" key="1">
    <citation type="submission" date="2020-01" db="EMBL/GenBank/DDBJ databases">
        <title>Genome sequence of Kobresia littledalei, the first chromosome-level genome in the family Cyperaceae.</title>
        <authorList>
            <person name="Qu G."/>
        </authorList>
    </citation>
    <scope>NUCLEOTIDE SEQUENCE</scope>
    <source>
        <strain evidence="5">C.B.Clarke</strain>
        <tissue evidence="5">Leaf</tissue>
    </source>
</reference>
<dbReference type="EMBL" id="SWLB01000016">
    <property type="protein sequence ID" value="KAF3328301.1"/>
    <property type="molecule type" value="Genomic_DNA"/>
</dbReference>
<evidence type="ECO:0000259" key="4">
    <source>
        <dbReference type="Pfam" id="PF13934"/>
    </source>
</evidence>
<dbReference type="Pfam" id="PF13934">
    <property type="entry name" value="ELYS"/>
    <property type="match status" value="1"/>
</dbReference>
<evidence type="ECO:0000256" key="3">
    <source>
        <dbReference type="SAM" id="MobiDB-lite"/>
    </source>
</evidence>
<evidence type="ECO:0000256" key="1">
    <source>
        <dbReference type="ARBA" id="ARBA00004123"/>
    </source>
</evidence>
<dbReference type="PANTHER" id="PTHR47358">
    <property type="entry name" value="E3 UBIQUITIN-PROTEIN LIGASE HOS1"/>
    <property type="match status" value="1"/>
</dbReference>
<dbReference type="InterPro" id="IPR044718">
    <property type="entry name" value="HOS1"/>
</dbReference>
<gene>
    <name evidence="5" type="ORF">FCM35_KLT06907</name>
</gene>
<dbReference type="InterPro" id="IPR025151">
    <property type="entry name" value="ELYS_dom"/>
</dbReference>
<evidence type="ECO:0000256" key="2">
    <source>
        <dbReference type="ARBA" id="ARBA00023242"/>
    </source>
</evidence>
<dbReference type="PANTHER" id="PTHR47358:SF2">
    <property type="entry name" value="E3 UBIQUITIN-PROTEIN LIGASE HOS1"/>
    <property type="match status" value="1"/>
</dbReference>
<name>A0A833V886_9POAL</name>
<organism evidence="5 6">
    <name type="scientific">Carex littledalei</name>
    <dbReference type="NCBI Taxonomy" id="544730"/>
    <lineage>
        <taxon>Eukaryota</taxon>
        <taxon>Viridiplantae</taxon>
        <taxon>Streptophyta</taxon>
        <taxon>Embryophyta</taxon>
        <taxon>Tracheophyta</taxon>
        <taxon>Spermatophyta</taxon>
        <taxon>Magnoliopsida</taxon>
        <taxon>Liliopsida</taxon>
        <taxon>Poales</taxon>
        <taxon>Cyperaceae</taxon>
        <taxon>Cyperoideae</taxon>
        <taxon>Cariceae</taxon>
        <taxon>Carex</taxon>
        <taxon>Carex subgen. Euthyceras</taxon>
    </lineage>
</organism>
<keyword evidence="6" id="KW-1185">Reference proteome</keyword>
<feature type="compositionally biased region" description="Low complexity" evidence="3">
    <location>
        <begin position="1"/>
        <end position="15"/>
    </location>
</feature>
<dbReference type="GO" id="GO:0005634">
    <property type="term" value="C:nucleus"/>
    <property type="evidence" value="ECO:0007669"/>
    <property type="project" value="UniProtKB-SubCell"/>
</dbReference>
<protein>
    <submittedName>
        <fullName evidence="5">E3 ubiquitin-protein ligase HOS1 isoform X1</fullName>
    </submittedName>
</protein>
<comment type="subcellular location">
    <subcellularLocation>
        <location evidence="1">Nucleus</location>
    </subcellularLocation>
</comment>
<comment type="caution">
    <text evidence="5">The sequence shown here is derived from an EMBL/GenBank/DDBJ whole genome shotgun (WGS) entry which is preliminary data.</text>
</comment>
<evidence type="ECO:0000313" key="5">
    <source>
        <dbReference type="EMBL" id="KAF3328301.1"/>
    </source>
</evidence>
<dbReference type="GO" id="GO:0004842">
    <property type="term" value="F:ubiquitin-protein transferase activity"/>
    <property type="evidence" value="ECO:0007669"/>
    <property type="project" value="InterPro"/>
</dbReference>
<dbReference type="OrthoDB" id="20729at2759"/>
<evidence type="ECO:0000313" key="6">
    <source>
        <dbReference type="Proteomes" id="UP000623129"/>
    </source>
</evidence>
<dbReference type="GO" id="GO:0016567">
    <property type="term" value="P:protein ubiquitination"/>
    <property type="evidence" value="ECO:0007669"/>
    <property type="project" value="InterPro"/>
</dbReference>
<dbReference type="Proteomes" id="UP000623129">
    <property type="component" value="Unassembled WGS sequence"/>
</dbReference>
<sequence>MDRSSSLSSEPSGNSHVSAPSPNYTSALVQDALRQLASVDLIELCNEARIEHCRATRDLSSCGRHVQHLLCTCGHASLCPECSQRCDTCPICRVPIVGEGSRARLRLYYQCIEAGLISREHDDRFQAKEGIGNRASLDIERLYLLFDVALRNNLASLICHYVTDVCLDENAVSSDPVLAFLLDEVVVKDWCKRSFAHLVRKMRIIYKGCVGAMQKDMPLMQNLITQLNGICMVIEAMVSSFDESVHAQVNDLHQLLEDTTKAKQHLEVMIWCTRHKFLEHVQPQYPDIATWELRVSERKAASAKRFWPQINLSTMSEANSRPSLFIEEALQNLELDDVSEEDILLSLEHERPEMAFYPRVDQSNQYPFTSVRAAADVLFLRGASDTVVAKQAIFLYYLIDRHWTRPDSLWRFLLDDFCAAFGVTSQALTECMVFYLLDDHSEQALEEAILLLPKIANPETHPKIAQVLLERRRPDAALTLLRCAGSDDLPASVEAATGMTSLEEAVNAIRVRIDYGLMTEAFIYQRAYCDKVKDSEVKLQQVELLVSEMCAFCLERGLADRMIELPWNLVEEKYLHKCLLDRASEKPESSCGSLLVVFYLQRYRYGEGYKVHTSLTSIEQEAIEKLGTDASSKIRKISQRRHDIVVRSLELLPESERHKVMSEHSPVGENHHFVKNDVPLVSHGGNLPNGSMGGGVLYA</sequence>